<dbReference type="InParanoid" id="M4F787"/>
<evidence type="ECO:0000313" key="4">
    <source>
        <dbReference type="Proteomes" id="UP000011750"/>
    </source>
</evidence>
<dbReference type="eggNOG" id="ENOG502QQEM">
    <property type="taxonomic scope" value="Eukaryota"/>
</dbReference>
<protein>
    <recommendedName>
        <fullName evidence="2">DUF7900 domain-containing protein</fullName>
    </recommendedName>
</protein>
<dbReference type="AlphaFoldDB" id="M4F787"/>
<sequence length="223" mass="25696">MDGLQKLNLLFISLAITIVSLNIATDLPFIQVKFPNNNILLRTTPVKNQSSSIPSRVGSDECRLWTQVCSDEILRLAHEPENVAWLKRVRRTIHENPELAFEEYETSRLVRTELDRLGIRYKYPLAKTGIRAWIGSGGPPFVAVRADMDALPIQSGGDCKFFKWFDEEEAFGWQKKALIEARNEIREKHKTIMELRKIISKLQSELVKKEEAEEDIINTFLKL</sequence>
<evidence type="ECO:0000256" key="1">
    <source>
        <dbReference type="SAM" id="Coils"/>
    </source>
</evidence>
<dbReference type="SUPFAM" id="SSF53187">
    <property type="entry name" value="Zn-dependent exopeptidases"/>
    <property type="match status" value="1"/>
</dbReference>
<organism evidence="3 4">
    <name type="scientific">Brassica campestris</name>
    <name type="common">Field mustard</name>
    <dbReference type="NCBI Taxonomy" id="3711"/>
    <lineage>
        <taxon>Eukaryota</taxon>
        <taxon>Viridiplantae</taxon>
        <taxon>Streptophyta</taxon>
        <taxon>Embryophyta</taxon>
        <taxon>Tracheophyta</taxon>
        <taxon>Spermatophyta</taxon>
        <taxon>Magnoliopsida</taxon>
        <taxon>eudicotyledons</taxon>
        <taxon>Gunneridae</taxon>
        <taxon>Pentapetalae</taxon>
        <taxon>rosids</taxon>
        <taxon>malvids</taxon>
        <taxon>Brassicales</taxon>
        <taxon>Brassicaceae</taxon>
        <taxon>Brassiceae</taxon>
        <taxon>Brassica</taxon>
    </lineage>
</organism>
<dbReference type="InterPro" id="IPR057222">
    <property type="entry name" value="DUF7900"/>
</dbReference>
<evidence type="ECO:0000313" key="3">
    <source>
        <dbReference type="EnsemblPlants" id="Bra036947.1-P"/>
    </source>
</evidence>
<keyword evidence="4" id="KW-1185">Reference proteome</keyword>
<reference evidence="4" key="2">
    <citation type="journal article" date="2018" name="Hortic Res">
        <title>Improved Brassica rapa reference genome by single-molecule sequencing and chromosome conformation capture technologies.</title>
        <authorList>
            <person name="Zhang L."/>
            <person name="Cai X."/>
            <person name="Wu J."/>
            <person name="Liu M."/>
            <person name="Grob S."/>
            <person name="Cheng F."/>
            <person name="Liang J."/>
            <person name="Cai C."/>
            <person name="Liu Z."/>
            <person name="Liu B."/>
            <person name="Wang F."/>
            <person name="Li S."/>
            <person name="Liu F."/>
            <person name="Li X."/>
            <person name="Cheng L."/>
            <person name="Yang W."/>
            <person name="Li M.H."/>
            <person name="Grossniklaus U."/>
            <person name="Zheng H."/>
            <person name="Wang X."/>
        </authorList>
    </citation>
    <scope>NUCLEOTIDE SEQUENCE [LARGE SCALE GENOMIC DNA]</scope>
    <source>
        <strain evidence="4">cv. Chiifu-401-42</strain>
    </source>
</reference>
<dbReference type="Gene3D" id="3.40.630.10">
    <property type="entry name" value="Zn peptidases"/>
    <property type="match status" value="1"/>
</dbReference>
<dbReference type="PANTHER" id="PTHR11014">
    <property type="entry name" value="PEPTIDASE M20 FAMILY MEMBER"/>
    <property type="match status" value="1"/>
</dbReference>
<dbReference type="Gramene" id="Bra036947.1">
    <property type="protein sequence ID" value="Bra036947.1-P"/>
    <property type="gene ID" value="Bra036947"/>
</dbReference>
<reference evidence="3" key="3">
    <citation type="submission" date="2023-03" db="UniProtKB">
        <authorList>
            <consortium name="EnsemblPlants"/>
        </authorList>
    </citation>
    <scope>IDENTIFICATION</scope>
    <source>
        <strain evidence="3">cv. Chiifu-401-42</strain>
    </source>
</reference>
<dbReference type="Proteomes" id="UP000011750">
    <property type="component" value="Unassembled WGS sequence"/>
</dbReference>
<dbReference type="GO" id="GO:0016787">
    <property type="term" value="F:hydrolase activity"/>
    <property type="evidence" value="ECO:0007669"/>
    <property type="project" value="InterPro"/>
</dbReference>
<dbReference type="InterPro" id="IPR017439">
    <property type="entry name" value="Amidohydrolase"/>
</dbReference>
<keyword evidence="1" id="KW-0175">Coiled coil</keyword>
<evidence type="ECO:0000259" key="2">
    <source>
        <dbReference type="Pfam" id="PF25464"/>
    </source>
</evidence>
<dbReference type="MEROPS" id="M20.A05"/>
<name>M4F787_BRACM</name>
<accession>M4F787</accession>
<proteinExistence type="predicted"/>
<dbReference type="STRING" id="51351.M4F787"/>
<feature type="coiled-coil region" evidence="1">
    <location>
        <begin position="178"/>
        <end position="215"/>
    </location>
</feature>
<dbReference type="EnsemblPlants" id="Bra036947.1">
    <property type="protein sequence ID" value="Bra036947.1-P"/>
    <property type="gene ID" value="Bra036947"/>
</dbReference>
<feature type="domain" description="DUF7900" evidence="2">
    <location>
        <begin position="170"/>
        <end position="213"/>
    </location>
</feature>
<dbReference type="PANTHER" id="PTHR11014:SF62">
    <property type="entry name" value="IAA-AMINO ACID HYDROLASE ILR1-LIKE 6"/>
    <property type="match status" value="1"/>
</dbReference>
<dbReference type="Pfam" id="PF25464">
    <property type="entry name" value="DUF7900"/>
    <property type="match status" value="1"/>
</dbReference>
<dbReference type="HOGENOM" id="CLU_1241673_0_0_1"/>
<reference evidence="4" key="1">
    <citation type="journal article" date="2011" name="Nat. Genet.">
        <title>The genome of the mesopolyploid crop species Brassica rapa.</title>
        <authorList>
            <consortium name="Brassica rapa Genome Sequencing Project Consortium"/>
            <person name="Wang X."/>
            <person name="Wang H."/>
            <person name="Wang J."/>
            <person name="Sun R."/>
            <person name="Wu J."/>
            <person name="Liu S."/>
            <person name="Bai Y."/>
            <person name="Mun J.H."/>
            <person name="Bancroft I."/>
            <person name="Cheng F."/>
            <person name="Huang S."/>
            <person name="Li X."/>
            <person name="Hua W."/>
            <person name="Wang J."/>
            <person name="Wang X."/>
            <person name="Freeling M."/>
            <person name="Pires J.C."/>
            <person name="Paterson A.H."/>
            <person name="Chalhoub B."/>
            <person name="Wang B."/>
            <person name="Hayward A."/>
            <person name="Sharpe A.G."/>
            <person name="Park B.S."/>
            <person name="Weisshaar B."/>
            <person name="Liu B."/>
            <person name="Li B."/>
            <person name="Liu B."/>
            <person name="Tong C."/>
            <person name="Song C."/>
            <person name="Duran C."/>
            <person name="Peng C."/>
            <person name="Geng C."/>
            <person name="Koh C."/>
            <person name="Lin C."/>
            <person name="Edwards D."/>
            <person name="Mu D."/>
            <person name="Shen D."/>
            <person name="Soumpourou E."/>
            <person name="Li F."/>
            <person name="Fraser F."/>
            <person name="Conant G."/>
            <person name="Lassalle G."/>
            <person name="King G.J."/>
            <person name="Bonnema G."/>
            <person name="Tang H."/>
            <person name="Wang H."/>
            <person name="Belcram H."/>
            <person name="Zhou H."/>
            <person name="Hirakawa H."/>
            <person name="Abe H."/>
            <person name="Guo H."/>
            <person name="Wang H."/>
            <person name="Jin H."/>
            <person name="Parkin I.A."/>
            <person name="Batley J."/>
            <person name="Kim J.S."/>
            <person name="Just J."/>
            <person name="Li J."/>
            <person name="Xu J."/>
            <person name="Deng J."/>
            <person name="Kim J.A."/>
            <person name="Li J."/>
            <person name="Yu J."/>
            <person name="Meng J."/>
            <person name="Wang J."/>
            <person name="Min J."/>
            <person name="Poulain J."/>
            <person name="Wang J."/>
            <person name="Hatakeyama K."/>
            <person name="Wu K."/>
            <person name="Wang L."/>
            <person name="Fang L."/>
            <person name="Trick M."/>
            <person name="Links M.G."/>
            <person name="Zhao M."/>
            <person name="Jin M."/>
            <person name="Ramchiary N."/>
            <person name="Drou N."/>
            <person name="Berkman P.J."/>
            <person name="Cai Q."/>
            <person name="Huang Q."/>
            <person name="Li R."/>
            <person name="Tabata S."/>
            <person name="Cheng S."/>
            <person name="Zhang S."/>
            <person name="Zhang S."/>
            <person name="Huang S."/>
            <person name="Sato S."/>
            <person name="Sun S."/>
            <person name="Kwon S.J."/>
            <person name="Choi S.R."/>
            <person name="Lee T.H."/>
            <person name="Fan W."/>
            <person name="Zhao X."/>
            <person name="Tan X."/>
            <person name="Xu X."/>
            <person name="Wang Y."/>
            <person name="Qiu Y."/>
            <person name="Yin Y."/>
            <person name="Li Y."/>
            <person name="Du Y."/>
            <person name="Liao Y."/>
            <person name="Lim Y."/>
            <person name="Narusaka Y."/>
            <person name="Wang Y."/>
            <person name="Wang Z."/>
            <person name="Li Z."/>
            <person name="Wang Z."/>
            <person name="Xiong Z."/>
            <person name="Zhang Z."/>
        </authorList>
    </citation>
    <scope>NUCLEOTIDE SEQUENCE [LARGE SCALE GENOMIC DNA]</scope>
    <source>
        <strain evidence="4">cv. Chiifu-401-42</strain>
    </source>
</reference>